<dbReference type="Gene3D" id="3.40.50.1010">
    <property type="entry name" value="5'-nuclease"/>
    <property type="match status" value="1"/>
</dbReference>
<feature type="domain" description="5'-3' exonuclease" evidence="3">
    <location>
        <begin position="46"/>
        <end position="254"/>
    </location>
</feature>
<dbReference type="InterPro" id="IPR036279">
    <property type="entry name" value="5-3_exonuclease_C_sf"/>
</dbReference>
<dbReference type="AlphaFoldDB" id="A0A5E8CL00"/>
<evidence type="ECO:0000256" key="2">
    <source>
        <dbReference type="ARBA" id="ARBA00022801"/>
    </source>
</evidence>
<evidence type="ECO:0000256" key="1">
    <source>
        <dbReference type="ARBA" id="ARBA00022722"/>
    </source>
</evidence>
<dbReference type="GO" id="GO:0008409">
    <property type="term" value="F:5'-3' exonuclease activity"/>
    <property type="evidence" value="ECO:0007669"/>
    <property type="project" value="InterPro"/>
</dbReference>
<dbReference type="Pfam" id="PF02739">
    <property type="entry name" value="5_3_exonuc_N"/>
    <property type="match status" value="1"/>
</dbReference>
<sequence>MRKIILIDTSYVCYYRFFATLNWFKLANQDIYSKIEEKEKYDWSNDEIFMKTYKKMFFKSIEKLIGKKNITDSKIIFCCDPGNCNLWRKNIYSDYKGTRPSMTLKHNIYPVFNLTLESIIPELTETFPNNDIEIIKIQTIEADDIIATLCKYFCLKNEKAEIIILSADDDFTQLLNENVKIIDFRKKIFKEITKEESARLLIEKLINGDKSDNIASIFSKRQKKAFKLNLIENSNALLEFLENNKDAKDQYLINQQLIDFNHIPEEITDSINSEIEHIEI</sequence>
<dbReference type="Gene3D" id="1.10.150.20">
    <property type="entry name" value="5' to 3' exonuclease, C-terminal subdomain"/>
    <property type="match status" value="1"/>
</dbReference>
<gene>
    <name evidence="4" type="ORF">CPAV1605_1225</name>
</gene>
<dbReference type="GO" id="GO:0017108">
    <property type="term" value="F:5'-flap endonuclease activity"/>
    <property type="evidence" value="ECO:0007669"/>
    <property type="project" value="InterPro"/>
</dbReference>
<dbReference type="InterPro" id="IPR029060">
    <property type="entry name" value="PIN-like_dom_sf"/>
</dbReference>
<dbReference type="PANTHER" id="PTHR42646:SF2">
    <property type="entry name" value="5'-3' EXONUCLEASE FAMILY PROTEIN"/>
    <property type="match status" value="1"/>
</dbReference>
<dbReference type="InterPro" id="IPR038969">
    <property type="entry name" value="FEN"/>
</dbReference>
<keyword evidence="4" id="KW-0269">Exonuclease</keyword>
<dbReference type="GO" id="GO:0033567">
    <property type="term" value="P:DNA replication, Okazaki fragment processing"/>
    <property type="evidence" value="ECO:0007669"/>
    <property type="project" value="InterPro"/>
</dbReference>
<proteinExistence type="predicted"/>
<keyword evidence="1" id="KW-0540">Nuclease</keyword>
<dbReference type="SMART" id="SM00475">
    <property type="entry name" value="53EXOc"/>
    <property type="match status" value="1"/>
</dbReference>
<dbReference type="InterPro" id="IPR002421">
    <property type="entry name" value="5-3_exonuclease"/>
</dbReference>
<dbReference type="InterPro" id="IPR020046">
    <property type="entry name" value="5-3_exonucl_a-hlix_arch_N"/>
</dbReference>
<dbReference type="EMBL" id="CABVLZ010000004">
    <property type="protein sequence ID" value="VVU95474.1"/>
    <property type="molecule type" value="Genomic_DNA"/>
</dbReference>
<evidence type="ECO:0000259" key="3">
    <source>
        <dbReference type="SMART" id="SM00475"/>
    </source>
</evidence>
<dbReference type="PANTHER" id="PTHR42646">
    <property type="entry name" value="FLAP ENDONUCLEASE XNI"/>
    <property type="match status" value="1"/>
</dbReference>
<dbReference type="SUPFAM" id="SSF88723">
    <property type="entry name" value="PIN domain-like"/>
    <property type="match status" value="1"/>
</dbReference>
<dbReference type="GO" id="GO:0003677">
    <property type="term" value="F:DNA binding"/>
    <property type="evidence" value="ECO:0007669"/>
    <property type="project" value="InterPro"/>
</dbReference>
<organism evidence="4">
    <name type="scientific">seawater metagenome</name>
    <dbReference type="NCBI Taxonomy" id="1561972"/>
    <lineage>
        <taxon>unclassified sequences</taxon>
        <taxon>metagenomes</taxon>
        <taxon>ecological metagenomes</taxon>
    </lineage>
</organism>
<accession>A0A5E8CL00</accession>
<reference evidence="4" key="1">
    <citation type="submission" date="2019-09" db="EMBL/GenBank/DDBJ databases">
        <authorList>
            <person name="Needham M D."/>
        </authorList>
    </citation>
    <scope>NUCLEOTIDE SEQUENCE</scope>
</reference>
<name>A0A5E8CL00_9ZZZZ</name>
<dbReference type="SUPFAM" id="SSF47807">
    <property type="entry name" value="5' to 3' exonuclease, C-terminal subdomain"/>
    <property type="match status" value="1"/>
</dbReference>
<evidence type="ECO:0000313" key="4">
    <source>
        <dbReference type="EMBL" id="VVU95474.1"/>
    </source>
</evidence>
<protein>
    <submittedName>
        <fullName evidence="4">5'-3' exonuclease, N-terminal resolvase-like domain</fullName>
    </submittedName>
</protein>
<keyword evidence="2" id="KW-0378">Hydrolase</keyword>